<dbReference type="InterPro" id="IPR036691">
    <property type="entry name" value="Endo/exonu/phosph_ase_sf"/>
</dbReference>
<evidence type="ECO:0000256" key="4">
    <source>
        <dbReference type="ARBA" id="ARBA00022692"/>
    </source>
</evidence>
<keyword evidence="7" id="KW-0862">Zinc</keyword>
<evidence type="ECO:0000256" key="6">
    <source>
        <dbReference type="ARBA" id="ARBA00022771"/>
    </source>
</evidence>
<dbReference type="SUPFAM" id="SSF56219">
    <property type="entry name" value="DNase I-like"/>
    <property type="match status" value="1"/>
</dbReference>
<dbReference type="GO" id="GO:0140300">
    <property type="term" value="P:serine import into mitochondrion"/>
    <property type="evidence" value="ECO:0007669"/>
    <property type="project" value="TreeGrafter"/>
</dbReference>
<dbReference type="InterPro" id="IPR019786">
    <property type="entry name" value="Zinc_finger_PHD-type_CS"/>
</dbReference>
<comment type="subcellular location">
    <subcellularLocation>
        <location evidence="1">Mitochondrion membrane</location>
        <topology evidence="1">Multi-pass membrane protein</topology>
    </subcellularLocation>
</comment>
<evidence type="ECO:0000256" key="12">
    <source>
        <dbReference type="PROSITE-ProRule" id="PRU00146"/>
    </source>
</evidence>
<comment type="caution">
    <text evidence="16">The sequence shown here is derived from an EMBL/GenBank/DDBJ whole genome shotgun (WGS) entry which is preliminary data.</text>
</comment>
<name>A0A8S3SHW7_MYTED</name>
<evidence type="ECO:0000256" key="10">
    <source>
        <dbReference type="ARBA" id="ARBA00023128"/>
    </source>
</evidence>
<feature type="transmembrane region" description="Helical" evidence="13">
    <location>
        <begin position="541"/>
        <end position="562"/>
    </location>
</feature>
<dbReference type="EMBL" id="CAJPWZ010001657">
    <property type="protein sequence ID" value="CAG2220316.1"/>
    <property type="molecule type" value="Genomic_DNA"/>
</dbReference>
<evidence type="ECO:0000313" key="17">
    <source>
        <dbReference type="Proteomes" id="UP000683360"/>
    </source>
</evidence>
<feature type="transmembrane region" description="Helical" evidence="13">
    <location>
        <begin position="623"/>
        <end position="642"/>
    </location>
</feature>
<keyword evidence="17" id="KW-1185">Reference proteome</keyword>
<keyword evidence="10" id="KW-0496">Mitochondrion</keyword>
<evidence type="ECO:0000256" key="14">
    <source>
        <dbReference type="SAM" id="SignalP"/>
    </source>
</evidence>
<keyword evidence="5" id="KW-0479">Metal-binding</keyword>
<keyword evidence="9 13" id="KW-1133">Transmembrane helix</keyword>
<keyword evidence="14" id="KW-0732">Signal</keyword>
<reference evidence="16" key="1">
    <citation type="submission" date="2021-03" db="EMBL/GenBank/DDBJ databases">
        <authorList>
            <person name="Bekaert M."/>
        </authorList>
    </citation>
    <scope>NUCLEOTIDE SEQUENCE</scope>
</reference>
<evidence type="ECO:0000256" key="1">
    <source>
        <dbReference type="ARBA" id="ARBA00004225"/>
    </source>
</evidence>
<keyword evidence="6 12" id="KW-0863">Zinc-finger</keyword>
<evidence type="ECO:0000256" key="8">
    <source>
        <dbReference type="ARBA" id="ARBA00022970"/>
    </source>
</evidence>
<proteinExistence type="inferred from homology"/>
<feature type="chain" id="PRO_5035830238" evidence="14">
    <location>
        <begin position="24"/>
        <end position="722"/>
    </location>
</feature>
<dbReference type="InterPro" id="IPR019787">
    <property type="entry name" value="Znf_PHD-finger"/>
</dbReference>
<gene>
    <name evidence="16" type="ORF">MEDL_33785</name>
</gene>
<evidence type="ECO:0000256" key="3">
    <source>
        <dbReference type="ARBA" id="ARBA00022448"/>
    </source>
</evidence>
<sequence>MAAGSGGLKIALLIFGFFARLQPEKSNHSDLNEVKADNLGFYACSQTSRENELDFVIQIFCPSQLDYSQHGRPEKISLEHRKIKSSSKFCFILTILLCGDIHINPGPIKHPCTDCKKSVRSNQKAFQCDFCDNWTHLKCTNISTTQYHILSTSDDTFYCYECSQRLPNFTESFFNDTFSQSCSTSFNLSGSSQNGTINIVNSDSGDEHQYDIFSELNEARRKHPDTFSCAYLNINSLRYKFCSIKELLCKNTVDMLIIAETKIDDSFPDALFKVDNFHFWRKDRTSHGGGLVMYVRSDIACDRKDKFELKFTESIMVEMHINNRKWLIAGLYRPPSIKDDTFKNEFICTCDKLSTMYDNFLLLGDLNYNMLSQQKCTPLIDICDIFDFTNLNFTLKPEMVEVDLDTPIWDQNTFSGRRKYYAWMTDPRNSLVSSGTLFQARDLIHAVRQNNIPSGTTVKDIRRAQQLYLSAFHPDTGELQNVIGRMSFQVPGGMVLIGAMITWYRGTSSVIFWQWANQSFNALVNYTNRNAASELTTSQIVTAYVSATTSALVTALGLKSLLANTRSPILQRFVPFAAVAASNAVNVPLMRQSEFAHGVTMFDEKNNKVTESRYAAVKGISQVVISRILIAAPSMILLPVFMERIEKKAFMIKYGKYIYAPLQIGLAGLSLLVMVPIGCAIFNQRSSISIEELKIMDHHKYDEVVEKYGKNLPKTLYFNKGL</sequence>
<dbReference type="OrthoDB" id="6142893at2759"/>
<dbReference type="AlphaFoldDB" id="A0A8S3SHW7"/>
<accession>A0A8S3SHW7</accession>
<dbReference type="Gene3D" id="3.60.10.10">
    <property type="entry name" value="Endonuclease/exonuclease/phosphatase"/>
    <property type="match status" value="1"/>
</dbReference>
<dbReference type="InterPro" id="IPR004686">
    <property type="entry name" value="Mtc"/>
</dbReference>
<dbReference type="PROSITE" id="PS50016">
    <property type="entry name" value="ZF_PHD_2"/>
    <property type="match status" value="1"/>
</dbReference>
<dbReference type="GO" id="GO:0005743">
    <property type="term" value="C:mitochondrial inner membrane"/>
    <property type="evidence" value="ECO:0007669"/>
    <property type="project" value="TreeGrafter"/>
</dbReference>
<feature type="signal peptide" evidence="14">
    <location>
        <begin position="1"/>
        <end position="23"/>
    </location>
</feature>
<evidence type="ECO:0000313" key="16">
    <source>
        <dbReference type="EMBL" id="CAG2220316.1"/>
    </source>
</evidence>
<comment type="similarity">
    <text evidence="2">Belongs to the sideroflexin family.</text>
</comment>
<evidence type="ECO:0000259" key="15">
    <source>
        <dbReference type="PROSITE" id="PS50016"/>
    </source>
</evidence>
<dbReference type="SUPFAM" id="SSF57903">
    <property type="entry name" value="FYVE/PHD zinc finger"/>
    <property type="match status" value="1"/>
</dbReference>
<feature type="domain" description="PHD-type" evidence="15">
    <location>
        <begin position="109"/>
        <end position="165"/>
    </location>
</feature>
<dbReference type="PANTHER" id="PTHR11153:SF14">
    <property type="entry name" value="SIDEROFLEXIN-2"/>
    <property type="match status" value="1"/>
</dbReference>
<dbReference type="GO" id="GO:0008270">
    <property type="term" value="F:zinc ion binding"/>
    <property type="evidence" value="ECO:0007669"/>
    <property type="project" value="UniProtKB-KW"/>
</dbReference>
<keyword evidence="8" id="KW-0029">Amino-acid transport</keyword>
<dbReference type="InterPro" id="IPR013083">
    <property type="entry name" value="Znf_RING/FYVE/PHD"/>
</dbReference>
<dbReference type="PROSITE" id="PS01359">
    <property type="entry name" value="ZF_PHD_1"/>
    <property type="match status" value="1"/>
</dbReference>
<dbReference type="GO" id="GO:0015075">
    <property type="term" value="F:monoatomic ion transmembrane transporter activity"/>
    <property type="evidence" value="ECO:0007669"/>
    <property type="project" value="InterPro"/>
</dbReference>
<dbReference type="Gene3D" id="3.30.40.10">
    <property type="entry name" value="Zinc/RING finger domain, C3HC4 (zinc finger)"/>
    <property type="match status" value="1"/>
</dbReference>
<dbReference type="InterPro" id="IPR011011">
    <property type="entry name" value="Znf_FYVE_PHD"/>
</dbReference>
<feature type="transmembrane region" description="Helical" evidence="13">
    <location>
        <begin position="662"/>
        <end position="682"/>
    </location>
</feature>
<protein>
    <submittedName>
        <fullName evidence="16">SFXN2</fullName>
    </submittedName>
</protein>
<evidence type="ECO:0000256" key="2">
    <source>
        <dbReference type="ARBA" id="ARBA00005974"/>
    </source>
</evidence>
<evidence type="ECO:0000256" key="13">
    <source>
        <dbReference type="SAM" id="Phobius"/>
    </source>
</evidence>
<keyword evidence="3" id="KW-0813">Transport</keyword>
<keyword evidence="4 13" id="KW-0812">Transmembrane</keyword>
<evidence type="ECO:0000256" key="5">
    <source>
        <dbReference type="ARBA" id="ARBA00022723"/>
    </source>
</evidence>
<dbReference type="PANTHER" id="PTHR11153">
    <property type="entry name" value="SIDEROFLEXIN"/>
    <property type="match status" value="1"/>
</dbReference>
<evidence type="ECO:0000256" key="7">
    <source>
        <dbReference type="ARBA" id="ARBA00022833"/>
    </source>
</evidence>
<organism evidence="16 17">
    <name type="scientific">Mytilus edulis</name>
    <name type="common">Blue mussel</name>
    <dbReference type="NCBI Taxonomy" id="6550"/>
    <lineage>
        <taxon>Eukaryota</taxon>
        <taxon>Metazoa</taxon>
        <taxon>Spiralia</taxon>
        <taxon>Lophotrochozoa</taxon>
        <taxon>Mollusca</taxon>
        <taxon>Bivalvia</taxon>
        <taxon>Autobranchia</taxon>
        <taxon>Pteriomorphia</taxon>
        <taxon>Mytilida</taxon>
        <taxon>Mytiloidea</taxon>
        <taxon>Mytilidae</taxon>
        <taxon>Mytilinae</taxon>
        <taxon>Mytilus</taxon>
    </lineage>
</organism>
<dbReference type="NCBIfam" id="TIGR00798">
    <property type="entry name" value="mtc"/>
    <property type="match status" value="1"/>
</dbReference>
<evidence type="ECO:0000256" key="9">
    <source>
        <dbReference type="ARBA" id="ARBA00022989"/>
    </source>
</evidence>
<evidence type="ECO:0000256" key="11">
    <source>
        <dbReference type="ARBA" id="ARBA00023136"/>
    </source>
</evidence>
<keyword evidence="11 13" id="KW-0472">Membrane</keyword>
<dbReference type="Proteomes" id="UP000683360">
    <property type="component" value="Unassembled WGS sequence"/>
</dbReference>
<dbReference type="Pfam" id="PF03820">
    <property type="entry name" value="SFXNs"/>
    <property type="match status" value="1"/>
</dbReference>